<reference evidence="2" key="1">
    <citation type="submission" date="2022-03" db="EMBL/GenBank/DDBJ databases">
        <authorList>
            <person name="Sayadi A."/>
        </authorList>
    </citation>
    <scope>NUCLEOTIDE SEQUENCE</scope>
</reference>
<keyword evidence="3" id="KW-1185">Reference proteome</keyword>
<organism evidence="2 3">
    <name type="scientific">Acanthoscelides obtectus</name>
    <name type="common">Bean weevil</name>
    <name type="synonym">Bruchus obtectus</name>
    <dbReference type="NCBI Taxonomy" id="200917"/>
    <lineage>
        <taxon>Eukaryota</taxon>
        <taxon>Metazoa</taxon>
        <taxon>Ecdysozoa</taxon>
        <taxon>Arthropoda</taxon>
        <taxon>Hexapoda</taxon>
        <taxon>Insecta</taxon>
        <taxon>Pterygota</taxon>
        <taxon>Neoptera</taxon>
        <taxon>Endopterygota</taxon>
        <taxon>Coleoptera</taxon>
        <taxon>Polyphaga</taxon>
        <taxon>Cucujiformia</taxon>
        <taxon>Chrysomeloidea</taxon>
        <taxon>Chrysomelidae</taxon>
        <taxon>Bruchinae</taxon>
        <taxon>Bruchini</taxon>
        <taxon>Acanthoscelides</taxon>
    </lineage>
</organism>
<name>A0A9P0P5Y2_ACAOB</name>
<dbReference type="Proteomes" id="UP001152888">
    <property type="component" value="Unassembled WGS sequence"/>
</dbReference>
<feature type="region of interest" description="Disordered" evidence="1">
    <location>
        <begin position="94"/>
        <end position="116"/>
    </location>
</feature>
<dbReference type="EMBL" id="CAKOFQ010006770">
    <property type="protein sequence ID" value="CAH1970154.1"/>
    <property type="molecule type" value="Genomic_DNA"/>
</dbReference>
<comment type="caution">
    <text evidence="2">The sequence shown here is derived from an EMBL/GenBank/DDBJ whole genome shotgun (WGS) entry which is preliminary data.</text>
</comment>
<proteinExistence type="predicted"/>
<dbReference type="OrthoDB" id="6774424at2759"/>
<gene>
    <name evidence="2" type="ORF">ACAOBT_LOCUS8768</name>
</gene>
<sequence length="144" mass="16416">MAWQNVSKGTILNCFKHGGFLEVEDHFDPDDDLPLVEWMNKIQQEDDHRDNIRANLPYSENDFNEFVHIDDQVVTVEYLDNDAIVAVIYSAADTDDDEEKENKDEESVGMDLRPTPTTSKALRYIDSVRPSVTKYSAACARSIS</sequence>
<accession>A0A9P0P5Y2</accession>
<dbReference type="AlphaFoldDB" id="A0A9P0P5Y2"/>
<protein>
    <submittedName>
        <fullName evidence="2">Uncharacterized protein</fullName>
    </submittedName>
</protein>
<evidence type="ECO:0000313" key="2">
    <source>
        <dbReference type="EMBL" id="CAH1970154.1"/>
    </source>
</evidence>
<evidence type="ECO:0000313" key="3">
    <source>
        <dbReference type="Proteomes" id="UP001152888"/>
    </source>
</evidence>
<evidence type="ECO:0000256" key="1">
    <source>
        <dbReference type="SAM" id="MobiDB-lite"/>
    </source>
</evidence>